<organism evidence="2 3">
    <name type="scientific">Rhodopseudomonas palustris</name>
    <dbReference type="NCBI Taxonomy" id="1076"/>
    <lineage>
        <taxon>Bacteria</taxon>
        <taxon>Pseudomonadati</taxon>
        <taxon>Pseudomonadota</taxon>
        <taxon>Alphaproteobacteria</taxon>
        <taxon>Hyphomicrobiales</taxon>
        <taxon>Nitrobacteraceae</taxon>
        <taxon>Rhodopseudomonas</taxon>
    </lineage>
</organism>
<gene>
    <name evidence="2" type="ORF">DNX69_10190</name>
</gene>
<accession>A0A323UIX9</accession>
<reference evidence="2 3" key="1">
    <citation type="submission" date="2018-06" db="EMBL/GenBank/DDBJ databases">
        <title>Draft Whole-Genome Sequence of the purple photosynthetic bacterium Rhodospeudomonas palustris XCP.</title>
        <authorList>
            <person name="Rayyan A."/>
            <person name="Meyer T.E."/>
            <person name="Kyndt J.A."/>
        </authorList>
    </citation>
    <scope>NUCLEOTIDE SEQUENCE [LARGE SCALE GENOMIC DNA]</scope>
    <source>
        <strain evidence="2 3">XCP</strain>
    </source>
</reference>
<dbReference type="Proteomes" id="UP000248134">
    <property type="component" value="Unassembled WGS sequence"/>
</dbReference>
<evidence type="ECO:0000256" key="1">
    <source>
        <dbReference type="SAM" id="MobiDB-lite"/>
    </source>
</evidence>
<comment type="caution">
    <text evidence="2">The sequence shown here is derived from an EMBL/GenBank/DDBJ whole genome shotgun (WGS) entry which is preliminary data.</text>
</comment>
<name>A0A323UIX9_RHOPL</name>
<proteinExistence type="predicted"/>
<evidence type="ECO:0000313" key="2">
    <source>
        <dbReference type="EMBL" id="PZA12349.1"/>
    </source>
</evidence>
<feature type="region of interest" description="Disordered" evidence="1">
    <location>
        <begin position="1"/>
        <end position="28"/>
    </location>
</feature>
<sequence>MSSGDPLMLPGTARAFTSPRARGEVDRRRVSDAGRVRGRLHTAELLYFVTAAPLGCVETPPHPSLLPARGEKEQAVLGDAS</sequence>
<evidence type="ECO:0000313" key="3">
    <source>
        <dbReference type="Proteomes" id="UP000248134"/>
    </source>
</evidence>
<dbReference type="AlphaFoldDB" id="A0A323UIX9"/>
<dbReference type="EMBL" id="QKQS01000013">
    <property type="protein sequence ID" value="PZA12349.1"/>
    <property type="molecule type" value="Genomic_DNA"/>
</dbReference>
<protein>
    <submittedName>
        <fullName evidence="2">Uncharacterized protein</fullName>
    </submittedName>
</protein>